<name>A0A811V4W9_CERCA</name>
<keyword evidence="3" id="KW-1185">Reference proteome</keyword>
<dbReference type="Proteomes" id="UP000606786">
    <property type="component" value="Unassembled WGS sequence"/>
</dbReference>
<organism evidence="2 3">
    <name type="scientific">Ceratitis capitata</name>
    <name type="common">Mediterranean fruit fly</name>
    <name type="synonym">Tephritis capitata</name>
    <dbReference type="NCBI Taxonomy" id="7213"/>
    <lineage>
        <taxon>Eukaryota</taxon>
        <taxon>Metazoa</taxon>
        <taxon>Ecdysozoa</taxon>
        <taxon>Arthropoda</taxon>
        <taxon>Hexapoda</taxon>
        <taxon>Insecta</taxon>
        <taxon>Pterygota</taxon>
        <taxon>Neoptera</taxon>
        <taxon>Endopterygota</taxon>
        <taxon>Diptera</taxon>
        <taxon>Brachycera</taxon>
        <taxon>Muscomorpha</taxon>
        <taxon>Tephritoidea</taxon>
        <taxon>Tephritidae</taxon>
        <taxon>Ceratitis</taxon>
        <taxon>Ceratitis</taxon>
    </lineage>
</organism>
<evidence type="ECO:0000256" key="1">
    <source>
        <dbReference type="SAM" id="Phobius"/>
    </source>
</evidence>
<comment type="caution">
    <text evidence="2">The sequence shown here is derived from an EMBL/GenBank/DDBJ whole genome shotgun (WGS) entry which is preliminary data.</text>
</comment>
<accession>A0A811V4W9</accession>
<keyword evidence="1" id="KW-0812">Transmembrane</keyword>
<sequence length="100" mass="11027">MSQCDTVNDYARTRFALLMSSCEDNNNNNNNNKNNNNKNNIIYISLTLANASAGRKKTNKYTLMLHATNKFILLYFVFAAAADAATISATATVTSSFSCR</sequence>
<gene>
    <name evidence="2" type="ORF">CCAP1982_LOCUS14375</name>
</gene>
<feature type="transmembrane region" description="Helical" evidence="1">
    <location>
        <begin position="72"/>
        <end position="94"/>
    </location>
</feature>
<dbReference type="EMBL" id="CAJHJT010000034">
    <property type="protein sequence ID" value="CAD7006040.1"/>
    <property type="molecule type" value="Genomic_DNA"/>
</dbReference>
<evidence type="ECO:0000313" key="3">
    <source>
        <dbReference type="Proteomes" id="UP000606786"/>
    </source>
</evidence>
<dbReference type="AlphaFoldDB" id="A0A811V4W9"/>
<proteinExistence type="predicted"/>
<protein>
    <submittedName>
        <fullName evidence="2">(Mediterranean fruit fly) hypothetical protein</fullName>
    </submittedName>
</protein>
<keyword evidence="1" id="KW-0472">Membrane</keyword>
<reference evidence="2" key="1">
    <citation type="submission" date="2020-11" db="EMBL/GenBank/DDBJ databases">
        <authorList>
            <person name="Whitehead M."/>
        </authorList>
    </citation>
    <scope>NUCLEOTIDE SEQUENCE</scope>
    <source>
        <strain evidence="2">EGII</strain>
    </source>
</reference>
<keyword evidence="1" id="KW-1133">Transmembrane helix</keyword>
<evidence type="ECO:0000313" key="2">
    <source>
        <dbReference type="EMBL" id="CAD7006040.1"/>
    </source>
</evidence>